<gene>
    <name evidence="2" type="ORF">ALO43_200445</name>
</gene>
<sequence>MVEHLALPQTAQPVRVVERTPVPRPAQPVEVAERAPVPNPVEPMRVAEQSSAPQTPPLVPAVEHKEPPITPRTPAREALSVPSVVQVGRYVDDRSSPRRRDDIEDRTGPRELPSGPRIVVYASGSR</sequence>
<keyword evidence="2" id="KW-0489">Methyltransferase</keyword>
<keyword evidence="2" id="KW-0808">Transferase</keyword>
<dbReference type="EMBL" id="LJRO01000459">
    <property type="protein sequence ID" value="KPY92004.1"/>
    <property type="molecule type" value="Genomic_DNA"/>
</dbReference>
<comment type="caution">
    <text evidence="2">The sequence shown here is derived from an EMBL/GenBank/DDBJ whole genome shotgun (WGS) entry which is preliminary data.</text>
</comment>
<evidence type="ECO:0000313" key="3">
    <source>
        <dbReference type="Proteomes" id="UP000050523"/>
    </source>
</evidence>
<name>A0AA40TSN3_9PSED</name>
<reference evidence="2 3" key="1">
    <citation type="submission" date="2015-09" db="EMBL/GenBank/DDBJ databases">
        <title>Genome announcement of multiple Pseudomonas syringae strains.</title>
        <authorList>
            <person name="Thakur S."/>
            <person name="Wang P.W."/>
            <person name="Gong Y."/>
            <person name="Weir B.S."/>
            <person name="Guttman D.S."/>
        </authorList>
    </citation>
    <scope>NUCLEOTIDE SEQUENCE [LARGE SCALE GENOMIC DNA]</scope>
    <source>
        <strain evidence="2 3">ICMP9151</strain>
    </source>
</reference>
<evidence type="ECO:0000256" key="1">
    <source>
        <dbReference type="SAM" id="MobiDB-lite"/>
    </source>
</evidence>
<feature type="compositionally biased region" description="Basic and acidic residues" evidence="1">
    <location>
        <begin position="90"/>
        <end position="109"/>
    </location>
</feature>
<dbReference type="AlphaFoldDB" id="A0AA40TSN3"/>
<feature type="region of interest" description="Disordered" evidence="1">
    <location>
        <begin position="1"/>
        <end position="126"/>
    </location>
</feature>
<evidence type="ECO:0000313" key="2">
    <source>
        <dbReference type="EMBL" id="KPY92004.1"/>
    </source>
</evidence>
<proteinExistence type="predicted"/>
<protein>
    <submittedName>
        <fullName evidence="2">Chemotaxis protein methyltransferase WspC</fullName>
    </submittedName>
</protein>
<dbReference type="Proteomes" id="UP000050523">
    <property type="component" value="Unassembled WGS sequence"/>
</dbReference>
<accession>A0AA40TSN3</accession>
<dbReference type="GO" id="GO:0032259">
    <property type="term" value="P:methylation"/>
    <property type="evidence" value="ECO:0007669"/>
    <property type="project" value="UniProtKB-KW"/>
</dbReference>
<dbReference type="GO" id="GO:0008168">
    <property type="term" value="F:methyltransferase activity"/>
    <property type="evidence" value="ECO:0007669"/>
    <property type="project" value="UniProtKB-KW"/>
</dbReference>
<organism evidence="2 3">
    <name type="scientific">Pseudomonas tremae</name>
    <dbReference type="NCBI Taxonomy" id="200454"/>
    <lineage>
        <taxon>Bacteria</taxon>
        <taxon>Pseudomonadati</taxon>
        <taxon>Pseudomonadota</taxon>
        <taxon>Gammaproteobacteria</taxon>
        <taxon>Pseudomonadales</taxon>
        <taxon>Pseudomonadaceae</taxon>
        <taxon>Pseudomonas</taxon>
    </lineage>
</organism>